<evidence type="ECO:0000313" key="3">
    <source>
        <dbReference type="EMBL" id="GFZ88207.1"/>
    </source>
</evidence>
<keyword evidence="4" id="KW-1185">Reference proteome</keyword>
<keyword evidence="1" id="KW-0732">Signal</keyword>
<protein>
    <submittedName>
        <fullName evidence="3">Metallophosphoesterase</fullName>
    </submittedName>
</protein>
<dbReference type="AlphaFoldDB" id="A0A8J2TQX2"/>
<gene>
    <name evidence="3" type="ORF">GCM10011531_19700</name>
</gene>
<feature type="domain" description="Calcineurin-like phosphoesterase" evidence="2">
    <location>
        <begin position="90"/>
        <end position="304"/>
    </location>
</feature>
<organism evidence="3 4">
    <name type="scientific">Aquaticitalea lipolytica</name>
    <dbReference type="NCBI Taxonomy" id="1247562"/>
    <lineage>
        <taxon>Bacteria</taxon>
        <taxon>Pseudomonadati</taxon>
        <taxon>Bacteroidota</taxon>
        <taxon>Flavobacteriia</taxon>
        <taxon>Flavobacteriales</taxon>
        <taxon>Flavobacteriaceae</taxon>
        <taxon>Aquaticitalea</taxon>
    </lineage>
</organism>
<dbReference type="PANTHER" id="PTHR46546">
    <property type="entry name" value="SHEWANELLA-LIKE PROTEIN PHOSPHATASE 1"/>
    <property type="match status" value="1"/>
</dbReference>
<dbReference type="PANTHER" id="PTHR46546:SF4">
    <property type="entry name" value="SHEWANELLA-LIKE PROTEIN PHOSPHATASE 1"/>
    <property type="match status" value="1"/>
</dbReference>
<proteinExistence type="predicted"/>
<accession>A0A8J2TQX2</accession>
<comment type="caution">
    <text evidence="3">The sequence shown here is derived from an EMBL/GenBank/DDBJ whole genome shotgun (WGS) entry which is preliminary data.</text>
</comment>
<dbReference type="RefSeq" id="WP_188606202.1">
    <property type="nucleotide sequence ID" value="NZ_BMIC01000003.1"/>
</dbReference>
<dbReference type="EMBL" id="BMIC01000003">
    <property type="protein sequence ID" value="GFZ88207.1"/>
    <property type="molecule type" value="Genomic_DNA"/>
</dbReference>
<evidence type="ECO:0000313" key="4">
    <source>
        <dbReference type="Proteomes" id="UP000598120"/>
    </source>
</evidence>
<sequence>MIKSSLYLIILIISTSSAFSQEVENKKDSIKNEQSEFSKFSDGPYIFIEKDKLVEKTIINGKVFSRLLKINSFDTIYSPEKSIFNDVQNIAALSDIHGQYDLAIEILKINKVIDKNLNWNFGKGHLVITGDIFDRGDKVNEMLWLVYKLEAQAKSKGGHVHFLLGNHEYMILHKDLRYLSKKYELTSKLLNLEYNELYSTKTILGRWLRSKSTIIKINEYVFVHGGISEDFIADTDFNFEKVNDIMRKSIDRTKQEMKSTNFYDTYYGSKSLIWYRGYFYDSLLDSDISKILKLLDSKHIIVGHCSNDEIVQLYNNKIFGVDSSIKKGEYGEILFIENNQFFRGTLSGNKIQL</sequence>
<evidence type="ECO:0000259" key="2">
    <source>
        <dbReference type="Pfam" id="PF00149"/>
    </source>
</evidence>
<dbReference type="InterPro" id="IPR004843">
    <property type="entry name" value="Calcineurin-like_PHP"/>
</dbReference>
<feature type="signal peptide" evidence="1">
    <location>
        <begin position="1"/>
        <end position="20"/>
    </location>
</feature>
<dbReference type="Pfam" id="PF00149">
    <property type="entry name" value="Metallophos"/>
    <property type="match status" value="1"/>
</dbReference>
<feature type="chain" id="PRO_5035184148" evidence="1">
    <location>
        <begin position="21"/>
        <end position="353"/>
    </location>
</feature>
<dbReference type="Gene3D" id="3.60.21.10">
    <property type="match status" value="1"/>
</dbReference>
<evidence type="ECO:0000256" key="1">
    <source>
        <dbReference type="SAM" id="SignalP"/>
    </source>
</evidence>
<dbReference type="GO" id="GO:0016787">
    <property type="term" value="F:hydrolase activity"/>
    <property type="evidence" value="ECO:0007669"/>
    <property type="project" value="InterPro"/>
</dbReference>
<name>A0A8J2TQX2_9FLAO</name>
<reference evidence="3 4" key="1">
    <citation type="journal article" date="2014" name="Int. J. Syst. Evol. Microbiol.">
        <title>Complete genome sequence of Corynebacterium casei LMG S-19264T (=DSM 44701T), isolated from a smear-ripened cheese.</title>
        <authorList>
            <consortium name="US DOE Joint Genome Institute (JGI-PGF)"/>
            <person name="Walter F."/>
            <person name="Albersmeier A."/>
            <person name="Kalinowski J."/>
            <person name="Ruckert C."/>
        </authorList>
    </citation>
    <scope>NUCLEOTIDE SEQUENCE [LARGE SCALE GENOMIC DNA]</scope>
    <source>
        <strain evidence="3 4">CGMCC 1.15295</strain>
    </source>
</reference>
<dbReference type="SUPFAM" id="SSF56300">
    <property type="entry name" value="Metallo-dependent phosphatases"/>
    <property type="match status" value="1"/>
</dbReference>
<dbReference type="Proteomes" id="UP000598120">
    <property type="component" value="Unassembled WGS sequence"/>
</dbReference>
<dbReference type="InterPro" id="IPR029052">
    <property type="entry name" value="Metallo-depent_PP-like"/>
</dbReference>